<dbReference type="InterPro" id="IPR035899">
    <property type="entry name" value="DBL_dom_sf"/>
</dbReference>
<dbReference type="EMBL" id="ASPP01002103">
    <property type="protein sequence ID" value="ETO34952.1"/>
    <property type="molecule type" value="Genomic_DNA"/>
</dbReference>
<evidence type="ECO:0000313" key="3">
    <source>
        <dbReference type="Proteomes" id="UP000023152"/>
    </source>
</evidence>
<dbReference type="SUPFAM" id="SSF48065">
    <property type="entry name" value="DBL homology domain (DH-domain)"/>
    <property type="match status" value="1"/>
</dbReference>
<keyword evidence="2" id="KW-0648">Protein biosynthesis</keyword>
<proteinExistence type="predicted"/>
<dbReference type="Proteomes" id="UP000023152">
    <property type="component" value="Unassembled WGS sequence"/>
</dbReference>
<accession>X6PBC4</accession>
<name>X6PBC4_RETFI</name>
<evidence type="ECO:0000313" key="2">
    <source>
        <dbReference type="EMBL" id="ETO34952.1"/>
    </source>
</evidence>
<keyword evidence="2" id="KW-0396">Initiation factor</keyword>
<organism evidence="2 3">
    <name type="scientific">Reticulomyxa filosa</name>
    <dbReference type="NCBI Taxonomy" id="46433"/>
    <lineage>
        <taxon>Eukaryota</taxon>
        <taxon>Sar</taxon>
        <taxon>Rhizaria</taxon>
        <taxon>Retaria</taxon>
        <taxon>Foraminifera</taxon>
        <taxon>Monothalamids</taxon>
        <taxon>Reticulomyxidae</taxon>
        <taxon>Reticulomyxa</taxon>
    </lineage>
</organism>
<feature type="region of interest" description="Disordered" evidence="1">
    <location>
        <begin position="26"/>
        <end position="73"/>
    </location>
</feature>
<protein>
    <submittedName>
        <fullName evidence="2">Eukaryotic initiation factor 4F subunit</fullName>
    </submittedName>
</protein>
<dbReference type="GO" id="GO:0003743">
    <property type="term" value="F:translation initiation factor activity"/>
    <property type="evidence" value="ECO:0007669"/>
    <property type="project" value="UniProtKB-KW"/>
</dbReference>
<feature type="non-terminal residue" evidence="2">
    <location>
        <position position="155"/>
    </location>
</feature>
<comment type="caution">
    <text evidence="2">The sequence shown here is derived from an EMBL/GenBank/DDBJ whole genome shotgun (WGS) entry which is preliminary data.</text>
</comment>
<dbReference type="Gene3D" id="1.20.900.10">
    <property type="entry name" value="Dbl homology (DH) domain"/>
    <property type="match status" value="1"/>
</dbReference>
<evidence type="ECO:0000256" key="1">
    <source>
        <dbReference type="SAM" id="MobiDB-lite"/>
    </source>
</evidence>
<reference evidence="2 3" key="1">
    <citation type="journal article" date="2013" name="Curr. Biol.">
        <title>The Genome of the Foraminiferan Reticulomyxa filosa.</title>
        <authorList>
            <person name="Glockner G."/>
            <person name="Hulsmann N."/>
            <person name="Schleicher M."/>
            <person name="Noegel A.A."/>
            <person name="Eichinger L."/>
            <person name="Gallinger C."/>
            <person name="Pawlowski J."/>
            <person name="Sierra R."/>
            <person name="Euteneuer U."/>
            <person name="Pillet L."/>
            <person name="Moustafa A."/>
            <person name="Platzer M."/>
            <person name="Groth M."/>
            <person name="Szafranski K."/>
            <person name="Schliwa M."/>
        </authorList>
    </citation>
    <scope>NUCLEOTIDE SEQUENCE [LARGE SCALE GENOMIC DNA]</scope>
</reference>
<keyword evidence="3" id="KW-1185">Reference proteome</keyword>
<dbReference type="AlphaFoldDB" id="X6PBC4"/>
<sequence length="155" mass="18565">MGGCFSPASIKDDEVGKDILESEDKEVVNLSKEEEDLKKRESEEAARKRKEEWEEEERKRKEREEEERKRRGKWAEKRIHAMEELMKTEETYVESLTQCINIDLKTIRGINEAFLGELKKKWETFDNDSTKIGESIIQFIPYFRQYQNYLNNYGD</sequence>
<gene>
    <name evidence="2" type="ORF">RFI_02123</name>
</gene>